<gene>
    <name evidence="2" type="ORF">QWZ03_18200</name>
</gene>
<organism evidence="2 3">
    <name type="scientific">Chitinimonas viridis</name>
    <dbReference type="NCBI Taxonomy" id="664880"/>
    <lineage>
        <taxon>Bacteria</taxon>
        <taxon>Pseudomonadati</taxon>
        <taxon>Pseudomonadota</taxon>
        <taxon>Betaproteobacteria</taxon>
        <taxon>Neisseriales</taxon>
        <taxon>Chitinibacteraceae</taxon>
        <taxon>Chitinimonas</taxon>
    </lineage>
</organism>
<dbReference type="Pfam" id="PF06074">
    <property type="entry name" value="Portal_Mu"/>
    <property type="match status" value="1"/>
</dbReference>
<sequence>MAQIVDLQGNPISSQAIGEPQTARMSTLYRRWEEHPSKGLTPQRLHAILEQAERGDLQGQHDLFRDMEEKDGHILTEMGKRRQALTGCDWDIVPPNNASKSEKADAEWLHEVVESLELEEIILNAMDAIGHGFSGQELEWQRQGKETLPVALNSRPQNWFTISQEDHKTLLLNNAGFGEKLWDFGWLVHIHKAKSGYLARGGLHRTLCWPYLFKNYSVRDLAEFLEIYGLPMRVGKYMPGASDQEKATLLRAVTMIGHAAAGIIPEGMDIDFQNAAAGSHEPFEAMMNWCEKTESKVILGQTLTAQADGKTSTNALGNIHNEVRHDILRSDARQLARTLTRQLLWPIMAVNRPGADPRRCPRLMFDVVEAEDLAQYAEALPKLVESGMQVPVNWAHEKLRIPKPMDGEAVLGKQSGEDKPPKPAKDAAARYLAVLRNRAGELVPADQAAIDALLDGLPGEQLNSAMTRALAPAITALRETADPEAAIAAMVASYPDMPDDELTDLLARAIFVADVWGRISGRT</sequence>
<evidence type="ECO:0000313" key="2">
    <source>
        <dbReference type="EMBL" id="MDN3578702.1"/>
    </source>
</evidence>
<dbReference type="Proteomes" id="UP001180081">
    <property type="component" value="Unassembled WGS sequence"/>
</dbReference>
<evidence type="ECO:0000313" key="3">
    <source>
        <dbReference type="Proteomes" id="UP001180081"/>
    </source>
</evidence>
<comment type="caution">
    <text evidence="2">The sequence shown here is derived from an EMBL/GenBank/DDBJ whole genome shotgun (WGS) entry which is preliminary data.</text>
</comment>
<reference evidence="2" key="1">
    <citation type="journal article" date="2014" name="Int. J. Syst. Evol. Microbiol.">
        <title>Complete genome of a new Firmicutes species belonging to the dominant human colonic microbiota ('Ruminococcus bicirculans') reveals two chromosomes and a selective capacity to utilize plant glucans.</title>
        <authorList>
            <consortium name="NISC Comparative Sequencing Program"/>
            <person name="Wegmann U."/>
            <person name="Louis P."/>
            <person name="Goesmann A."/>
            <person name="Henrissat B."/>
            <person name="Duncan S.H."/>
            <person name="Flint H.J."/>
        </authorList>
    </citation>
    <scope>NUCLEOTIDE SEQUENCE</scope>
    <source>
        <strain evidence="2">CECT 7703</strain>
    </source>
</reference>
<dbReference type="RefSeq" id="WP_290334031.1">
    <property type="nucleotide sequence ID" value="NZ_JAUFPU010000018.1"/>
</dbReference>
<reference evidence="2" key="2">
    <citation type="submission" date="2023-06" db="EMBL/GenBank/DDBJ databases">
        <authorList>
            <person name="Lucena T."/>
            <person name="Sun Q."/>
        </authorList>
    </citation>
    <scope>NUCLEOTIDE SEQUENCE</scope>
    <source>
        <strain evidence="2">CECT 7703</strain>
    </source>
</reference>
<accession>A0ABT8B8Y2</accession>
<dbReference type="InterPro" id="IPR009279">
    <property type="entry name" value="Portal_Mu"/>
</dbReference>
<proteinExistence type="predicted"/>
<keyword evidence="3" id="KW-1185">Reference proteome</keyword>
<feature type="region of interest" description="Disordered" evidence="1">
    <location>
        <begin position="1"/>
        <end position="21"/>
    </location>
</feature>
<name>A0ABT8B8Y2_9NEIS</name>
<dbReference type="EMBL" id="JAUFPU010000018">
    <property type="protein sequence ID" value="MDN3578702.1"/>
    <property type="molecule type" value="Genomic_DNA"/>
</dbReference>
<evidence type="ECO:0000256" key="1">
    <source>
        <dbReference type="SAM" id="MobiDB-lite"/>
    </source>
</evidence>
<protein>
    <submittedName>
        <fullName evidence="2">DUF935 domain-containing protein</fullName>
    </submittedName>
</protein>